<feature type="compositionally biased region" description="Low complexity" evidence="1">
    <location>
        <begin position="29"/>
        <end position="62"/>
    </location>
</feature>
<sequence length="113" mass="11406">MSGMHSTFSSSVTGDNRHSYALLPALQQGSSTSTGSNATSGSHFQQKGSDAASVSSFGSSVSLLKGTPHGHSSAVSSSSSGSKKSPSLVARQRAAEDVKTGSVFMTGPVRNDL</sequence>
<feature type="compositionally biased region" description="Low complexity" evidence="1">
    <location>
        <begin position="69"/>
        <end position="90"/>
    </location>
</feature>
<organism evidence="2 3">
    <name type="scientific">Colletotrichum sublineola</name>
    <name type="common">Sorghum anthracnose fungus</name>
    <dbReference type="NCBI Taxonomy" id="1173701"/>
    <lineage>
        <taxon>Eukaryota</taxon>
        <taxon>Fungi</taxon>
        <taxon>Dikarya</taxon>
        <taxon>Ascomycota</taxon>
        <taxon>Pezizomycotina</taxon>
        <taxon>Sordariomycetes</taxon>
        <taxon>Hypocreomycetidae</taxon>
        <taxon>Glomerellales</taxon>
        <taxon>Glomerellaceae</taxon>
        <taxon>Colletotrichum</taxon>
        <taxon>Colletotrichum graminicola species complex</taxon>
    </lineage>
</organism>
<dbReference type="EMBL" id="JMSE01001103">
    <property type="protein sequence ID" value="KDN64709.1"/>
    <property type="molecule type" value="Genomic_DNA"/>
</dbReference>
<name>A0A066XAR2_COLSU</name>
<evidence type="ECO:0000313" key="2">
    <source>
        <dbReference type="EMBL" id="KDN64709.1"/>
    </source>
</evidence>
<dbReference type="OMA" id="GMHSTFS"/>
<dbReference type="HOGENOM" id="CLU_2049517_0_0_1"/>
<proteinExistence type="predicted"/>
<dbReference type="eggNOG" id="ENOG502T4HH">
    <property type="taxonomic scope" value="Eukaryota"/>
</dbReference>
<dbReference type="AlphaFoldDB" id="A0A066XAR2"/>
<keyword evidence="3" id="KW-1185">Reference proteome</keyword>
<feature type="compositionally biased region" description="Polar residues" evidence="1">
    <location>
        <begin position="1"/>
        <end position="14"/>
    </location>
</feature>
<gene>
    <name evidence="2" type="ORF">CSUB01_01923</name>
</gene>
<accession>A0A066XAR2</accession>
<reference evidence="3" key="1">
    <citation type="journal article" date="2014" name="Genome Announc.">
        <title>Draft genome sequence of Colletotrichum sublineola, a destructive pathogen of cultivated sorghum.</title>
        <authorList>
            <person name="Baroncelli R."/>
            <person name="Sanz-Martin J.M."/>
            <person name="Rech G.E."/>
            <person name="Sukno S.A."/>
            <person name="Thon M.R."/>
        </authorList>
    </citation>
    <scope>NUCLEOTIDE SEQUENCE [LARGE SCALE GENOMIC DNA]</scope>
    <source>
        <strain evidence="3">TX430BB</strain>
    </source>
</reference>
<comment type="caution">
    <text evidence="2">The sequence shown here is derived from an EMBL/GenBank/DDBJ whole genome shotgun (WGS) entry which is preliminary data.</text>
</comment>
<protein>
    <submittedName>
        <fullName evidence="2">Uncharacterized protein</fullName>
    </submittedName>
</protein>
<dbReference type="Proteomes" id="UP000027238">
    <property type="component" value="Unassembled WGS sequence"/>
</dbReference>
<evidence type="ECO:0000256" key="1">
    <source>
        <dbReference type="SAM" id="MobiDB-lite"/>
    </source>
</evidence>
<evidence type="ECO:0000313" key="3">
    <source>
        <dbReference type="Proteomes" id="UP000027238"/>
    </source>
</evidence>
<feature type="region of interest" description="Disordered" evidence="1">
    <location>
        <begin position="1"/>
        <end position="113"/>
    </location>
</feature>